<proteinExistence type="predicted"/>
<dbReference type="InterPro" id="IPR012341">
    <property type="entry name" value="6hp_glycosidase-like_sf"/>
</dbReference>
<sequence>MTVYMEPRESVRYWFGDDDRRILEVLSGRYIGANPPVPFALRAFAKSGVLQNREGLYDMNMSGKLPYAKNGDFAYVFGLVWSDDERSIDGIMEPFGPVRLYVNEEQVYRSNAVDEMKPDARVVIPLLFRKGWNAVLIEARKTEAGFGCRFGAEEAKVRILQVLAPFAGRAGSAGWVYAGPVKASVFGSEGMFPDYSLPEELSGLTWQPRTSWTTKEAVLPNFERLFGRPAQPAAALGWTGLSVPAEEETVVLEGNAFGPTTIWLNGQPVVDLEESGSFRTAVPVSPGIRQLLVRSVSGPSGWGFELGAFAGAEPLSFELPVAVHGSGGAWLYAGPLDSADKHDPSSVCTTAALFPAVDLEGRSAGSAYWSLDAPETRVRPYYENAMLSNKWTTGTATNYGRWDYPLGVTMYGLLRTARELNRQDVSDYAIGHIRSCTDMYDYSLWDREEYGFPSVNHQLVLIRMLDNCGSFGSAMLEAYLQTKEKSYLRIADVIADFMLHKLERREDGAFYRLCVGEYAADTMWADDLYMSAPFLTRYAAATGKREALDEAARQFLLFKRYLFMESEGVMSHVFDFKYSKATRVPWGRGNGWSLFSLSELLEKLPDDHKDREALLAMFRDMCAGVAALQGESGLWHQVLNQSEAYEEASCTAMFVYAFARGVRFGWLDSKDTYAAAALKAWRGLTGGAIDRQGNVHGVCSGSRYSFSPDYYMYDLRTVVNDNHGIGIMMLAGVEISRLKSFIDRPEHPSVPEMALQRQDS</sequence>
<dbReference type="AlphaFoldDB" id="A0A368VYX2"/>
<gene>
    <name evidence="2" type="ORF">DFP97_109234</name>
</gene>
<reference evidence="2 3" key="1">
    <citation type="submission" date="2018-07" db="EMBL/GenBank/DDBJ databases">
        <title>Genomic Encyclopedia of Type Strains, Phase III (KMG-III): the genomes of soil and plant-associated and newly described type strains.</title>
        <authorList>
            <person name="Whitman W."/>
        </authorList>
    </citation>
    <scope>NUCLEOTIDE SEQUENCE [LARGE SCALE GENOMIC DNA]</scope>
    <source>
        <strain evidence="2 3">CECT 7506</strain>
    </source>
</reference>
<dbReference type="RefSeq" id="WP_114381219.1">
    <property type="nucleotide sequence ID" value="NZ_QPJD01000009.1"/>
</dbReference>
<keyword evidence="1 2" id="KW-0378">Hydrolase</keyword>
<evidence type="ECO:0000313" key="2">
    <source>
        <dbReference type="EMBL" id="RCW46584.1"/>
    </source>
</evidence>
<dbReference type="Pfam" id="PF07470">
    <property type="entry name" value="Glyco_hydro_88"/>
    <property type="match status" value="1"/>
</dbReference>
<dbReference type="Gene3D" id="1.50.10.10">
    <property type="match status" value="1"/>
</dbReference>
<dbReference type="GO" id="GO:0005975">
    <property type="term" value="P:carbohydrate metabolic process"/>
    <property type="evidence" value="ECO:0007669"/>
    <property type="project" value="InterPro"/>
</dbReference>
<organism evidence="2 3">
    <name type="scientific">Paenibacillus prosopidis</name>
    <dbReference type="NCBI Taxonomy" id="630520"/>
    <lineage>
        <taxon>Bacteria</taxon>
        <taxon>Bacillati</taxon>
        <taxon>Bacillota</taxon>
        <taxon>Bacilli</taxon>
        <taxon>Bacillales</taxon>
        <taxon>Paenibacillaceae</taxon>
        <taxon>Paenibacillus</taxon>
    </lineage>
</organism>
<dbReference type="PANTHER" id="PTHR33886:SF8">
    <property type="entry name" value="UNSATURATED RHAMNOGALACTURONAN HYDROLASE (EUROFUNG)"/>
    <property type="match status" value="1"/>
</dbReference>
<dbReference type="OrthoDB" id="9807186at2"/>
<dbReference type="GO" id="GO:0016787">
    <property type="term" value="F:hydrolase activity"/>
    <property type="evidence" value="ECO:0007669"/>
    <property type="project" value="UniProtKB-KW"/>
</dbReference>
<dbReference type="Proteomes" id="UP000252415">
    <property type="component" value="Unassembled WGS sequence"/>
</dbReference>
<evidence type="ECO:0000313" key="3">
    <source>
        <dbReference type="Proteomes" id="UP000252415"/>
    </source>
</evidence>
<dbReference type="InterPro" id="IPR010905">
    <property type="entry name" value="Glyco_hydro_88"/>
</dbReference>
<dbReference type="InterPro" id="IPR052043">
    <property type="entry name" value="PolySaccharide_Degr_Enz"/>
</dbReference>
<dbReference type="SUPFAM" id="SSF48208">
    <property type="entry name" value="Six-hairpin glycosidases"/>
    <property type="match status" value="1"/>
</dbReference>
<comment type="caution">
    <text evidence="2">The sequence shown here is derived from an EMBL/GenBank/DDBJ whole genome shotgun (WGS) entry which is preliminary data.</text>
</comment>
<dbReference type="InterPro" id="IPR008928">
    <property type="entry name" value="6-hairpin_glycosidase_sf"/>
</dbReference>
<dbReference type="EMBL" id="QPJD01000009">
    <property type="protein sequence ID" value="RCW46584.1"/>
    <property type="molecule type" value="Genomic_DNA"/>
</dbReference>
<name>A0A368VYX2_9BACL</name>
<keyword evidence="3" id="KW-1185">Reference proteome</keyword>
<protein>
    <submittedName>
        <fullName evidence="2">Rhamnogalacturonyl hydrolase YesR</fullName>
    </submittedName>
</protein>
<accession>A0A368VYX2</accession>
<evidence type="ECO:0000256" key="1">
    <source>
        <dbReference type="ARBA" id="ARBA00022801"/>
    </source>
</evidence>
<dbReference type="PANTHER" id="PTHR33886">
    <property type="entry name" value="UNSATURATED RHAMNOGALACTURONAN HYDROLASE (EUROFUNG)"/>
    <property type="match status" value="1"/>
</dbReference>